<dbReference type="Proteomes" id="UP000769780">
    <property type="component" value="Unassembled WGS sequence"/>
</dbReference>
<feature type="transmembrane region" description="Helical" evidence="15">
    <location>
        <begin position="37"/>
        <end position="56"/>
    </location>
</feature>
<dbReference type="InterPro" id="IPR036945">
    <property type="entry name" value="DAGK_sf"/>
</dbReference>
<protein>
    <submittedName>
        <fullName evidence="16">Diacylglycerol kinase family protein</fullName>
    </submittedName>
</protein>
<evidence type="ECO:0000256" key="7">
    <source>
        <dbReference type="ARBA" id="ARBA00022741"/>
    </source>
</evidence>
<dbReference type="PROSITE" id="PS01069">
    <property type="entry name" value="DAGK_PROKAR"/>
    <property type="match status" value="1"/>
</dbReference>
<sequence length="132" mass="14557">MSMGSPDRNHKKKITLLRSFYYAISGISSAIKTERNLRIHLTLSLLVIFLGFAFSITRIEWLIVILVLGGMLCAELINTAIERVVDLATEEYHPLAKQAKDIAAGAVLLFAVTSVVVGIVIFVPRILSILSF</sequence>
<keyword evidence="10 15" id="KW-1133">Transmembrane helix</keyword>
<evidence type="ECO:0000256" key="14">
    <source>
        <dbReference type="ARBA" id="ARBA00023264"/>
    </source>
</evidence>
<accession>A0ABS7K239</accession>
<evidence type="ECO:0000313" key="16">
    <source>
        <dbReference type="EMBL" id="MBY0096334.1"/>
    </source>
</evidence>
<evidence type="ECO:0000313" key="17">
    <source>
        <dbReference type="Proteomes" id="UP000769780"/>
    </source>
</evidence>
<keyword evidence="6 15" id="KW-0812">Transmembrane</keyword>
<evidence type="ECO:0000256" key="10">
    <source>
        <dbReference type="ARBA" id="ARBA00022989"/>
    </source>
</evidence>
<keyword evidence="3" id="KW-1003">Cell membrane</keyword>
<evidence type="ECO:0000256" key="12">
    <source>
        <dbReference type="ARBA" id="ARBA00023136"/>
    </source>
</evidence>
<comment type="caution">
    <text evidence="16">The sequence shown here is derived from an EMBL/GenBank/DDBJ whole genome shotgun (WGS) entry which is preliminary data.</text>
</comment>
<evidence type="ECO:0000256" key="5">
    <source>
        <dbReference type="ARBA" id="ARBA00022679"/>
    </source>
</evidence>
<keyword evidence="13" id="KW-0594">Phospholipid biosynthesis</keyword>
<gene>
    <name evidence="16" type="ORF">H0185_05880</name>
</gene>
<evidence type="ECO:0000256" key="13">
    <source>
        <dbReference type="ARBA" id="ARBA00023209"/>
    </source>
</evidence>
<evidence type="ECO:0000256" key="11">
    <source>
        <dbReference type="ARBA" id="ARBA00023098"/>
    </source>
</evidence>
<evidence type="ECO:0000256" key="9">
    <source>
        <dbReference type="ARBA" id="ARBA00022840"/>
    </source>
</evidence>
<evidence type="ECO:0000256" key="2">
    <source>
        <dbReference type="ARBA" id="ARBA00005967"/>
    </source>
</evidence>
<dbReference type="InterPro" id="IPR033717">
    <property type="entry name" value="UDPK"/>
</dbReference>
<evidence type="ECO:0000256" key="1">
    <source>
        <dbReference type="ARBA" id="ARBA00004651"/>
    </source>
</evidence>
<evidence type="ECO:0000256" key="15">
    <source>
        <dbReference type="SAM" id="Phobius"/>
    </source>
</evidence>
<feature type="transmembrane region" description="Helical" evidence="15">
    <location>
        <begin position="102"/>
        <end position="127"/>
    </location>
</feature>
<keyword evidence="5" id="KW-0808">Transferase</keyword>
<dbReference type="Pfam" id="PF01219">
    <property type="entry name" value="DAGK_prokar"/>
    <property type="match status" value="1"/>
</dbReference>
<proteinExistence type="inferred from homology"/>
<evidence type="ECO:0000256" key="3">
    <source>
        <dbReference type="ARBA" id="ARBA00022475"/>
    </source>
</evidence>
<keyword evidence="12 15" id="KW-0472">Membrane</keyword>
<dbReference type="Gene3D" id="1.10.287.3610">
    <property type="match status" value="1"/>
</dbReference>
<dbReference type="PANTHER" id="PTHR34299:SF1">
    <property type="entry name" value="DIACYLGLYCEROL KINASE"/>
    <property type="match status" value="1"/>
</dbReference>
<dbReference type="GO" id="GO:0016301">
    <property type="term" value="F:kinase activity"/>
    <property type="evidence" value="ECO:0007669"/>
    <property type="project" value="UniProtKB-KW"/>
</dbReference>
<keyword evidence="4" id="KW-0444">Lipid biosynthesis</keyword>
<evidence type="ECO:0000256" key="6">
    <source>
        <dbReference type="ARBA" id="ARBA00022692"/>
    </source>
</evidence>
<keyword evidence="8 16" id="KW-0418">Kinase</keyword>
<comment type="similarity">
    <text evidence="2">Belongs to the bacterial diacylglycerol kinase family.</text>
</comment>
<keyword evidence="9" id="KW-0067">ATP-binding</keyword>
<keyword evidence="11" id="KW-0443">Lipid metabolism</keyword>
<dbReference type="RefSeq" id="WP_221872140.1">
    <property type="nucleotide sequence ID" value="NZ_JACWFH010000008.1"/>
</dbReference>
<keyword evidence="14" id="KW-1208">Phospholipid metabolism</keyword>
<organism evidence="16 17">
    <name type="scientific">Mesobacillus maritimus</name>
    <dbReference type="NCBI Taxonomy" id="1643336"/>
    <lineage>
        <taxon>Bacteria</taxon>
        <taxon>Bacillati</taxon>
        <taxon>Bacillota</taxon>
        <taxon>Bacilli</taxon>
        <taxon>Bacillales</taxon>
        <taxon>Bacillaceae</taxon>
        <taxon>Mesobacillus</taxon>
    </lineage>
</organism>
<dbReference type="InterPro" id="IPR000829">
    <property type="entry name" value="DAGK"/>
</dbReference>
<keyword evidence="7" id="KW-0547">Nucleotide-binding</keyword>
<name>A0ABS7K239_9BACI</name>
<comment type="subcellular location">
    <subcellularLocation>
        <location evidence="1">Cell membrane</location>
        <topology evidence="1">Multi-pass membrane protein</topology>
    </subcellularLocation>
</comment>
<evidence type="ECO:0000256" key="4">
    <source>
        <dbReference type="ARBA" id="ARBA00022516"/>
    </source>
</evidence>
<feature type="transmembrane region" description="Helical" evidence="15">
    <location>
        <begin position="62"/>
        <end position="81"/>
    </location>
</feature>
<keyword evidence="17" id="KW-1185">Reference proteome</keyword>
<reference evidence="16 17" key="1">
    <citation type="submission" date="2020-07" db="EMBL/GenBank/DDBJ databases">
        <title>Fungal Genomes of the International Space Station.</title>
        <authorList>
            <person name="Seuylemezian A."/>
            <person name="Singh N.K."/>
            <person name="Wood J."/>
            <person name="Venkateswaran K."/>
        </authorList>
    </citation>
    <scope>NUCLEOTIDE SEQUENCE [LARGE SCALE GENOMIC DNA]</scope>
    <source>
        <strain evidence="16 17">PL-B2</strain>
    </source>
</reference>
<dbReference type="EMBL" id="JACWFH010000008">
    <property type="protein sequence ID" value="MBY0096334.1"/>
    <property type="molecule type" value="Genomic_DNA"/>
</dbReference>
<evidence type="ECO:0000256" key="8">
    <source>
        <dbReference type="ARBA" id="ARBA00022777"/>
    </source>
</evidence>
<dbReference type="PANTHER" id="PTHR34299">
    <property type="entry name" value="DIACYLGLYCEROL KINASE"/>
    <property type="match status" value="1"/>
</dbReference>
<dbReference type="CDD" id="cd14265">
    <property type="entry name" value="UDPK_IM_like"/>
    <property type="match status" value="1"/>
</dbReference>